<organism evidence="2 3">
    <name type="scientific">Clavelina lepadiformis</name>
    <name type="common">Light-bulb sea squirt</name>
    <name type="synonym">Ascidia lepadiformis</name>
    <dbReference type="NCBI Taxonomy" id="159417"/>
    <lineage>
        <taxon>Eukaryota</taxon>
        <taxon>Metazoa</taxon>
        <taxon>Chordata</taxon>
        <taxon>Tunicata</taxon>
        <taxon>Ascidiacea</taxon>
        <taxon>Aplousobranchia</taxon>
        <taxon>Clavelinidae</taxon>
        <taxon>Clavelina</taxon>
    </lineage>
</organism>
<evidence type="ECO:0000256" key="1">
    <source>
        <dbReference type="SAM" id="MobiDB-lite"/>
    </source>
</evidence>
<comment type="caution">
    <text evidence="2">The sequence shown here is derived from an EMBL/GenBank/DDBJ whole genome shotgun (WGS) entry which is preliminary data.</text>
</comment>
<keyword evidence="3" id="KW-1185">Reference proteome</keyword>
<proteinExistence type="predicted"/>
<name>A0ABP0H6I3_CLALP</name>
<dbReference type="Proteomes" id="UP001642483">
    <property type="component" value="Unassembled WGS sequence"/>
</dbReference>
<feature type="region of interest" description="Disordered" evidence="1">
    <location>
        <begin position="1"/>
        <end position="40"/>
    </location>
</feature>
<protein>
    <submittedName>
        <fullName evidence="2">Uncharacterized protein</fullName>
    </submittedName>
</protein>
<reference evidence="2 3" key="1">
    <citation type="submission" date="2024-02" db="EMBL/GenBank/DDBJ databases">
        <authorList>
            <person name="Daric V."/>
            <person name="Darras S."/>
        </authorList>
    </citation>
    <scope>NUCLEOTIDE SEQUENCE [LARGE SCALE GENOMIC DNA]</scope>
</reference>
<dbReference type="EMBL" id="CAWYQH010000174">
    <property type="protein sequence ID" value="CAK8698614.1"/>
    <property type="molecule type" value="Genomic_DNA"/>
</dbReference>
<evidence type="ECO:0000313" key="2">
    <source>
        <dbReference type="EMBL" id="CAK8698614.1"/>
    </source>
</evidence>
<accession>A0ABP0H6I3</accession>
<evidence type="ECO:0000313" key="3">
    <source>
        <dbReference type="Proteomes" id="UP001642483"/>
    </source>
</evidence>
<sequence>MEWSGLEKAIRSMPASSSKPASVRTTQLPKTSKIQPKKKLHKYKDDPLSVKTRFNFASWYGHKVLVIDLFFVCTFRITLLFAGESLLKTELLSTSISQPRLKYPSSTKMYRKDVQPNIIPEYRKTSTNPDKTLRTSIFLILPI</sequence>
<gene>
    <name evidence="2" type="ORF">CVLEPA_LOCUS32044</name>
</gene>
<feature type="compositionally biased region" description="Polar residues" evidence="1">
    <location>
        <begin position="14"/>
        <end position="34"/>
    </location>
</feature>